<dbReference type="AlphaFoldDB" id="A0AAI8TZI0"/>
<organism evidence="1 2">
    <name type="scientific">Mycolicibacterium mageritense</name>
    <name type="common">Mycobacterium mageritense</name>
    <dbReference type="NCBI Taxonomy" id="53462"/>
    <lineage>
        <taxon>Bacteria</taxon>
        <taxon>Bacillati</taxon>
        <taxon>Actinomycetota</taxon>
        <taxon>Actinomycetes</taxon>
        <taxon>Mycobacteriales</taxon>
        <taxon>Mycobacteriaceae</taxon>
        <taxon>Mycolicibacterium</taxon>
    </lineage>
</organism>
<name>A0AAI8TZI0_MYCME</name>
<evidence type="ECO:0000313" key="1">
    <source>
        <dbReference type="EMBL" id="BDY31427.1"/>
    </source>
</evidence>
<evidence type="ECO:0000313" key="2">
    <source>
        <dbReference type="Proteomes" id="UP001241092"/>
    </source>
</evidence>
<accession>A0AAI8TZI0</accession>
<gene>
    <name evidence="1" type="ORF">hbim_05379</name>
</gene>
<dbReference type="EMBL" id="AP027452">
    <property type="protein sequence ID" value="BDY31427.1"/>
    <property type="molecule type" value="Genomic_DNA"/>
</dbReference>
<protein>
    <submittedName>
        <fullName evidence="1">Uncharacterized protein</fullName>
    </submittedName>
</protein>
<dbReference type="Proteomes" id="UP001241092">
    <property type="component" value="Chromosome"/>
</dbReference>
<reference evidence="1" key="1">
    <citation type="submission" date="2023-03" db="EMBL/GenBank/DDBJ databases">
        <title>Draft genome sequence of a Mycolicibacterium mageritense strain H4_3_1 isolated from a hybrid biological-inorganic system reactor.</title>
        <authorList>
            <person name="Feng X."/>
            <person name="Kazama D."/>
            <person name="Sato K."/>
            <person name="Kobayashi H."/>
        </authorList>
    </citation>
    <scope>NUCLEOTIDE SEQUENCE</scope>
    <source>
        <strain evidence="1">H4_3_1</strain>
    </source>
</reference>
<dbReference type="RefSeq" id="WP_286211799.1">
    <property type="nucleotide sequence ID" value="NZ_AP027452.1"/>
</dbReference>
<proteinExistence type="predicted"/>
<sequence>MANAFFITNAVAQGMLNGTGLAEALGASPKIRIYSGSVPANADAALGGATQLAELVCASTPFSGFSDTGTAARATFGAITSDTSADATGTAAFFRIVDNAGTTTKCQGTVGTSSADLILNTVAISAGSTVAISSATIDLPEG</sequence>